<name>A0A7D5VA10_9NEIS</name>
<proteinExistence type="predicted"/>
<sequence>MATQNSMPYSALISRLFGAVLLIASSLVLAEDVNSAVVADDETPAYMITQQDVPSDAPLFKNYAVSPIYHGRIARPDVKSTERARRFRTMIRIRVAETGVNFAGHYALIVAGCGTACVEYFFVDVRTGRVYHPPQLQWLDMIGVDSDTFPNQEAVEFYPDSRLLVVRGMPNEDKALRGISYFVWDAPKLKRIRFVPKAMD</sequence>
<dbReference type="KEGG" id="cfon:HZU75_08100"/>
<evidence type="ECO:0000256" key="1">
    <source>
        <dbReference type="SAM" id="SignalP"/>
    </source>
</evidence>
<feature type="chain" id="PRO_5029001761" evidence="1">
    <location>
        <begin position="31"/>
        <end position="200"/>
    </location>
</feature>
<dbReference type="RefSeq" id="WP_180308617.1">
    <property type="nucleotide sequence ID" value="NZ_CP058952.1"/>
</dbReference>
<dbReference type="AlphaFoldDB" id="A0A7D5VA10"/>
<accession>A0A7D5VA10</accession>
<keyword evidence="3" id="KW-1185">Reference proteome</keyword>
<dbReference type="EMBL" id="CP058952">
    <property type="protein sequence ID" value="QLI81492.1"/>
    <property type="molecule type" value="Genomic_DNA"/>
</dbReference>
<organism evidence="2 3">
    <name type="scientific">Chitinibacter fontanus</name>
    <dbReference type="NCBI Taxonomy" id="1737446"/>
    <lineage>
        <taxon>Bacteria</taxon>
        <taxon>Pseudomonadati</taxon>
        <taxon>Pseudomonadota</taxon>
        <taxon>Betaproteobacteria</taxon>
        <taxon>Neisseriales</taxon>
        <taxon>Chitinibacteraceae</taxon>
        <taxon>Chitinibacter</taxon>
    </lineage>
</organism>
<evidence type="ECO:0000313" key="2">
    <source>
        <dbReference type="EMBL" id="QLI81492.1"/>
    </source>
</evidence>
<dbReference type="Proteomes" id="UP000510822">
    <property type="component" value="Chromosome"/>
</dbReference>
<keyword evidence="1" id="KW-0732">Signal</keyword>
<gene>
    <name evidence="2" type="ORF">HZU75_08100</name>
</gene>
<feature type="signal peptide" evidence="1">
    <location>
        <begin position="1"/>
        <end position="30"/>
    </location>
</feature>
<reference evidence="2 3" key="1">
    <citation type="journal article" date="2016" name="Int. J. Syst. Evol. Microbiol.">
        <title>Chitinibacter fontanus sp. nov., isolated from a spring.</title>
        <authorList>
            <person name="Sheu S.Y."/>
            <person name="Li Y.S."/>
            <person name="Young C.C."/>
            <person name="Chen W.M."/>
        </authorList>
    </citation>
    <scope>NUCLEOTIDE SEQUENCE [LARGE SCALE GENOMIC DNA]</scope>
    <source>
        <strain evidence="2 3">STM-7</strain>
    </source>
</reference>
<evidence type="ECO:0000313" key="3">
    <source>
        <dbReference type="Proteomes" id="UP000510822"/>
    </source>
</evidence>
<protein>
    <submittedName>
        <fullName evidence="2">Uncharacterized protein</fullName>
    </submittedName>
</protein>